<proteinExistence type="predicted"/>
<feature type="transmembrane region" description="Helical" evidence="1">
    <location>
        <begin position="6"/>
        <end position="27"/>
    </location>
</feature>
<dbReference type="EMBL" id="FQUW01000036">
    <property type="protein sequence ID" value="SHF52612.1"/>
    <property type="molecule type" value="Genomic_DNA"/>
</dbReference>
<dbReference type="Proteomes" id="UP000184196">
    <property type="component" value="Unassembled WGS sequence"/>
</dbReference>
<dbReference type="RefSeq" id="WP_073166803.1">
    <property type="nucleotide sequence ID" value="NZ_FQUW01000036.1"/>
</dbReference>
<keyword evidence="1" id="KW-0812">Transmembrane</keyword>
<sequence>MQKKILIPLSLLVIVMSGSSLFLYLNLKLDRRNHLQQNKINFGSILTISKDGTLIYKHDGRLWIKNKKRLKSIQLGKEVINVSSQNDVFLSDDGRIIYLVARSYPNEQKATLEKGKCWQLI</sequence>
<gene>
    <name evidence="2" type="ORF">SAMN02745218_02499</name>
</gene>
<protein>
    <submittedName>
        <fullName evidence="2">Uncharacterized protein</fullName>
    </submittedName>
</protein>
<keyword evidence="1" id="KW-0472">Membrane</keyword>
<evidence type="ECO:0000313" key="2">
    <source>
        <dbReference type="EMBL" id="SHF52612.1"/>
    </source>
</evidence>
<evidence type="ECO:0000313" key="3">
    <source>
        <dbReference type="Proteomes" id="UP000184196"/>
    </source>
</evidence>
<organism evidence="2 3">
    <name type="scientific">Desulfofundulus australicus DSM 11792</name>
    <dbReference type="NCBI Taxonomy" id="1121425"/>
    <lineage>
        <taxon>Bacteria</taxon>
        <taxon>Bacillati</taxon>
        <taxon>Bacillota</taxon>
        <taxon>Clostridia</taxon>
        <taxon>Eubacteriales</taxon>
        <taxon>Peptococcaceae</taxon>
        <taxon>Desulfofundulus</taxon>
    </lineage>
</organism>
<keyword evidence="1" id="KW-1133">Transmembrane helix</keyword>
<name>A0A1M5CDV6_9FIRM</name>
<accession>A0A1M5CDV6</accession>
<keyword evidence="3" id="KW-1185">Reference proteome</keyword>
<dbReference type="AlphaFoldDB" id="A0A1M5CDV6"/>
<evidence type="ECO:0000256" key="1">
    <source>
        <dbReference type="SAM" id="Phobius"/>
    </source>
</evidence>
<reference evidence="3" key="1">
    <citation type="submission" date="2016-11" db="EMBL/GenBank/DDBJ databases">
        <authorList>
            <person name="Varghese N."/>
            <person name="Submissions S."/>
        </authorList>
    </citation>
    <scope>NUCLEOTIDE SEQUENCE [LARGE SCALE GENOMIC DNA]</scope>
    <source>
        <strain evidence="3">DSM 11792</strain>
    </source>
</reference>